<reference evidence="8 9" key="1">
    <citation type="submission" date="2009-12" db="EMBL/GenBank/DDBJ databases">
        <title>The draft genome of Batrachochytrium dendrobatidis.</title>
        <authorList>
            <consortium name="US DOE Joint Genome Institute (JGI-PGF)"/>
            <person name="Kuo A."/>
            <person name="Salamov A."/>
            <person name="Schmutz J."/>
            <person name="Lucas S."/>
            <person name="Pitluck S."/>
            <person name="Rosenblum E."/>
            <person name="Stajich J."/>
            <person name="Eisen M."/>
            <person name="Grigoriev I.V."/>
        </authorList>
    </citation>
    <scope>NUCLEOTIDE SEQUENCE [LARGE SCALE GENOMIC DNA]</scope>
    <source>
        <strain evidence="9">JAM81 / FGSC 10211</strain>
    </source>
</reference>
<evidence type="ECO:0000256" key="5">
    <source>
        <dbReference type="ARBA" id="ARBA00023315"/>
    </source>
</evidence>
<keyword evidence="3" id="KW-0808">Transferase</keyword>
<dbReference type="InterPro" id="IPR002123">
    <property type="entry name" value="Plipid/glycerol_acylTrfase"/>
</dbReference>
<dbReference type="HOGENOM" id="CLU_304822_0_0_1"/>
<evidence type="ECO:0000256" key="6">
    <source>
        <dbReference type="SAM" id="MobiDB-lite"/>
    </source>
</evidence>
<keyword evidence="9" id="KW-1185">Reference proteome</keyword>
<dbReference type="GeneID" id="18240724"/>
<dbReference type="CDD" id="cd07993">
    <property type="entry name" value="LPLAT_DHAPAT-like"/>
    <property type="match status" value="1"/>
</dbReference>
<accession>F4P4Y2</accession>
<dbReference type="PANTHER" id="PTHR12563">
    <property type="entry name" value="GLYCEROL-3-PHOSPHATE ACYLTRANSFERASE"/>
    <property type="match status" value="1"/>
</dbReference>
<dbReference type="Proteomes" id="UP000007241">
    <property type="component" value="Unassembled WGS sequence"/>
</dbReference>
<dbReference type="Pfam" id="PF01553">
    <property type="entry name" value="Acyltransferase"/>
    <property type="match status" value="1"/>
</dbReference>
<evidence type="ECO:0000256" key="2">
    <source>
        <dbReference type="ARBA" id="ARBA00007937"/>
    </source>
</evidence>
<dbReference type="Pfam" id="PF19277">
    <property type="entry name" value="GPAT_C"/>
    <property type="match status" value="1"/>
</dbReference>
<feature type="compositionally biased region" description="Polar residues" evidence="6">
    <location>
        <begin position="1"/>
        <end position="70"/>
    </location>
</feature>
<feature type="compositionally biased region" description="Polar residues" evidence="6">
    <location>
        <begin position="953"/>
        <end position="965"/>
    </location>
</feature>
<keyword evidence="5" id="KW-0012">Acyltransferase</keyword>
<dbReference type="RefSeq" id="XP_006679572.1">
    <property type="nucleotide sequence ID" value="XM_006679509.1"/>
</dbReference>
<dbReference type="OrthoDB" id="10255570at2759"/>
<proteinExistence type="inferred from homology"/>
<dbReference type="InterPro" id="IPR041728">
    <property type="entry name" value="GPAT/DHAPAT_LPLAT"/>
</dbReference>
<feature type="region of interest" description="Disordered" evidence="6">
    <location>
        <begin position="1"/>
        <end position="77"/>
    </location>
</feature>
<sequence>MDSSYNDPSDLSIQSHSDTAHTSLSTSSDIFTPEIPSTWNTRNQAQSDQPFSPTNTTDCSSVSIGRSVRNSADGDSLSAPHLDYIGSPLYCPNYKTSIMSSIRTSARVLGLIEELAQEQYSQQHSLPKRKPHSKYSFSTISQHKLDPLQDLVSIDSIKKRLMAQTETIMEGMVADMTSTRVVRFFGFVVQNILARMYHRGVHINEAEIARLKLVAQDAQNRGLSLVFLPCHKSHIDYLVVSYILYRLGFALPHIAAGDNLNMPFVGWLLRHNGAFFIRRQWGDDRLYNGIMKEYIEILLERGYNIEAFVEGTRSRTGKPLQPKFGVLKIILDAVWNQRVSDLIIVPVSIGYDKVIETPSYADELLGTPKQKESLVQLLNNVNILQLKWGRIDVRFGEPFSLKEYMHREGLRRGFEVGKFGNVYDKAIVLQSLGYKVLGDVNRISVVMPTALVGTTLLTLRGRGVGRNELIRKVNWLKKEIVAKGGQVAEFGTTPLSVIVDRALHVLGDLTGRRSELLEPVYYPAKRFELSFYRNQVIHLFVSECIVLVSMYATIKAGGPVKAQRIPIVPHLTDDVSFLSQLLKNEFVYGEGGMGKNLPLTITNLHAANVLEVGKFEISENASASSQEWVTLSTEERRIGRETFDFYCFLMWPFVETYWLACVSLYTIVPSAKVVGAGQLQLHWVDERVFLKRCQHFGRTLYSEGDLSYFEAVNKETLQNAIRRLMEMGVVVIRKGAHPDTGSAVLQKEAKDDGIKEKGVKEGGGSWIALSLTWMPTNSFPEPELIVEPEVLHVEEVCRVSANDNAPSNVSEYAKPLRRRKWGGHMEGFQVFSSTQQPSNDANSESDLNTLSQGTSELTDKILPDLDTTPISTHHLKPQAQSQQHRSFYKPKASPPVESESYNALLDSWYQLKPTGKLWDLCEQIGRYRREGKNRRDTNAVAVRVLRLARIASQWTDGSGSSGPNDRNSKQRAKI</sequence>
<comment type="subcellular location">
    <subcellularLocation>
        <location evidence="1">Endomembrane system</location>
        <topology evidence="1">Peripheral membrane protein</topology>
    </subcellularLocation>
</comment>
<dbReference type="STRING" id="684364.F4P4Y2"/>
<dbReference type="GO" id="GO:0003824">
    <property type="term" value="F:catalytic activity"/>
    <property type="evidence" value="ECO:0000318"/>
    <property type="project" value="GO_Central"/>
</dbReference>
<evidence type="ECO:0000259" key="7">
    <source>
        <dbReference type="SMART" id="SM00563"/>
    </source>
</evidence>
<dbReference type="InterPro" id="IPR045520">
    <property type="entry name" value="GPAT/DHAPAT_C"/>
</dbReference>
<dbReference type="InParanoid" id="F4P4Y2"/>
<dbReference type="PANTHER" id="PTHR12563:SF17">
    <property type="entry name" value="DIHYDROXYACETONE PHOSPHATE ACYLTRANSFERASE"/>
    <property type="match status" value="1"/>
</dbReference>
<evidence type="ECO:0000256" key="3">
    <source>
        <dbReference type="ARBA" id="ARBA00022679"/>
    </source>
</evidence>
<feature type="region of interest" description="Disordered" evidence="6">
    <location>
        <begin position="953"/>
        <end position="974"/>
    </location>
</feature>
<dbReference type="AlphaFoldDB" id="F4P4Y2"/>
<dbReference type="EMBL" id="GL882885">
    <property type="protein sequence ID" value="EGF79777.1"/>
    <property type="molecule type" value="Genomic_DNA"/>
</dbReference>
<evidence type="ECO:0000313" key="8">
    <source>
        <dbReference type="EMBL" id="EGF79777.1"/>
    </source>
</evidence>
<feature type="region of interest" description="Disordered" evidence="6">
    <location>
        <begin position="865"/>
        <end position="896"/>
    </location>
</feature>
<evidence type="ECO:0000256" key="1">
    <source>
        <dbReference type="ARBA" id="ARBA00004184"/>
    </source>
</evidence>
<dbReference type="GO" id="GO:0006629">
    <property type="term" value="P:lipid metabolic process"/>
    <property type="evidence" value="ECO:0007669"/>
    <property type="project" value="InterPro"/>
</dbReference>
<evidence type="ECO:0000256" key="4">
    <source>
        <dbReference type="ARBA" id="ARBA00023136"/>
    </source>
</evidence>
<dbReference type="SMART" id="SM00563">
    <property type="entry name" value="PlsC"/>
    <property type="match status" value="1"/>
</dbReference>
<dbReference type="SUPFAM" id="SSF69593">
    <property type="entry name" value="Glycerol-3-phosphate (1)-acyltransferase"/>
    <property type="match status" value="1"/>
</dbReference>
<dbReference type="GO" id="GO:0008374">
    <property type="term" value="F:O-acyltransferase activity"/>
    <property type="evidence" value="ECO:0007669"/>
    <property type="project" value="InterPro"/>
</dbReference>
<gene>
    <name evidence="8" type="ORF">BATDEDRAFT_35304</name>
</gene>
<feature type="domain" description="Phospholipid/glycerol acyltransferase" evidence="7">
    <location>
        <begin position="225"/>
        <end position="352"/>
    </location>
</feature>
<organism evidence="8 9">
    <name type="scientific">Batrachochytrium dendrobatidis (strain JAM81 / FGSC 10211)</name>
    <name type="common">Frog chytrid fungus</name>
    <dbReference type="NCBI Taxonomy" id="684364"/>
    <lineage>
        <taxon>Eukaryota</taxon>
        <taxon>Fungi</taxon>
        <taxon>Fungi incertae sedis</taxon>
        <taxon>Chytridiomycota</taxon>
        <taxon>Chytridiomycota incertae sedis</taxon>
        <taxon>Chytridiomycetes</taxon>
        <taxon>Rhizophydiales</taxon>
        <taxon>Rhizophydiales incertae sedis</taxon>
        <taxon>Batrachochytrium</taxon>
    </lineage>
</organism>
<keyword evidence="4" id="KW-0472">Membrane</keyword>
<protein>
    <recommendedName>
        <fullName evidence="7">Phospholipid/glycerol acyltransferase domain-containing protein</fullName>
    </recommendedName>
</protein>
<dbReference type="OMA" id="NIMAHEP"/>
<comment type="similarity">
    <text evidence="2">Belongs to the GPAT/DAPAT family.</text>
</comment>
<dbReference type="InterPro" id="IPR022284">
    <property type="entry name" value="GPAT/DHAPAT"/>
</dbReference>
<name>F4P4Y2_BATDJ</name>
<dbReference type="GO" id="GO:0012505">
    <property type="term" value="C:endomembrane system"/>
    <property type="evidence" value="ECO:0007669"/>
    <property type="project" value="UniProtKB-SubCell"/>
</dbReference>
<evidence type="ECO:0000313" key="9">
    <source>
        <dbReference type="Proteomes" id="UP000007241"/>
    </source>
</evidence>